<feature type="region of interest" description="Disordered" evidence="1">
    <location>
        <begin position="26"/>
        <end position="45"/>
    </location>
</feature>
<reference evidence="5 6" key="1">
    <citation type="submission" date="2016-10" db="EMBL/GenBank/DDBJ databases">
        <authorList>
            <person name="de Groot N.N."/>
        </authorList>
    </citation>
    <scope>NUCLEOTIDE SEQUENCE [LARGE SCALE GENOMIC DNA]</scope>
    <source>
        <strain evidence="5 6">DSM 45610</strain>
    </source>
</reference>
<evidence type="ECO:0000313" key="5">
    <source>
        <dbReference type="EMBL" id="SDX09994.1"/>
    </source>
</evidence>
<dbReference type="Gene3D" id="3.50.90.10">
    <property type="entry name" value="YerB-like"/>
    <property type="match status" value="1"/>
</dbReference>
<organism evidence="5 6">
    <name type="scientific">Marininema mesophilum</name>
    <dbReference type="NCBI Taxonomy" id="1048340"/>
    <lineage>
        <taxon>Bacteria</taxon>
        <taxon>Bacillati</taxon>
        <taxon>Bacillota</taxon>
        <taxon>Bacilli</taxon>
        <taxon>Bacillales</taxon>
        <taxon>Thermoactinomycetaceae</taxon>
        <taxon>Marininema</taxon>
    </lineage>
</organism>
<dbReference type="Proteomes" id="UP000198534">
    <property type="component" value="Unassembled WGS sequence"/>
</dbReference>
<feature type="domain" description="DUF3048" evidence="3">
    <location>
        <begin position="48"/>
        <end position="184"/>
    </location>
</feature>
<dbReference type="Pfam" id="PF11258">
    <property type="entry name" value="DUF3048"/>
    <property type="match status" value="1"/>
</dbReference>
<keyword evidence="2" id="KW-0732">Signal</keyword>
<dbReference type="PROSITE" id="PS51257">
    <property type="entry name" value="PROKAR_LIPOPROTEIN"/>
    <property type="match status" value="1"/>
</dbReference>
<dbReference type="SUPFAM" id="SSF159774">
    <property type="entry name" value="YerB-like"/>
    <property type="match status" value="1"/>
</dbReference>
<dbReference type="STRING" id="1048340.SAMN05444487_11048"/>
<dbReference type="InterPro" id="IPR021416">
    <property type="entry name" value="DUF3048_N"/>
</dbReference>
<dbReference type="EMBL" id="FNNQ01000010">
    <property type="protein sequence ID" value="SDX09994.1"/>
    <property type="molecule type" value="Genomic_DNA"/>
</dbReference>
<evidence type="ECO:0000259" key="4">
    <source>
        <dbReference type="Pfam" id="PF17479"/>
    </source>
</evidence>
<keyword evidence="6" id="KW-1185">Reference proteome</keyword>
<feature type="chain" id="PRO_5011765092" description="DUF3048 domain-containing protein" evidence="2">
    <location>
        <begin position="23"/>
        <end position="333"/>
    </location>
</feature>
<proteinExistence type="predicted"/>
<dbReference type="AlphaFoldDB" id="A0A1H2YZB1"/>
<gene>
    <name evidence="5" type="ORF">SAMN05444487_11048</name>
</gene>
<evidence type="ECO:0000256" key="1">
    <source>
        <dbReference type="SAM" id="MobiDB-lite"/>
    </source>
</evidence>
<protein>
    <recommendedName>
        <fullName evidence="7">DUF3048 domain-containing protein</fullName>
    </recommendedName>
</protein>
<evidence type="ECO:0000259" key="3">
    <source>
        <dbReference type="Pfam" id="PF11258"/>
    </source>
</evidence>
<accession>A0A1H2YZB1</accession>
<dbReference type="Pfam" id="PF17479">
    <property type="entry name" value="DUF3048_C"/>
    <property type="match status" value="1"/>
</dbReference>
<dbReference type="InterPro" id="IPR023158">
    <property type="entry name" value="YerB-like_sf"/>
</dbReference>
<feature type="signal peptide" evidence="2">
    <location>
        <begin position="1"/>
        <end position="22"/>
    </location>
</feature>
<dbReference type="RefSeq" id="WP_177168007.1">
    <property type="nucleotide sequence ID" value="NZ_FNNQ01000010.1"/>
</dbReference>
<feature type="domain" description="DUF3048" evidence="4">
    <location>
        <begin position="215"/>
        <end position="321"/>
    </location>
</feature>
<evidence type="ECO:0008006" key="7">
    <source>
        <dbReference type="Google" id="ProtNLM"/>
    </source>
</evidence>
<dbReference type="InterPro" id="IPR035328">
    <property type="entry name" value="DUF3048_C"/>
</dbReference>
<feature type="compositionally biased region" description="Basic and acidic residues" evidence="1">
    <location>
        <begin position="31"/>
        <end position="45"/>
    </location>
</feature>
<sequence length="333" mass="36733">MGKKVWLTVVLALVLIGGTACAKVPSPDKGIGSEDTRKEQGEKREPFTGVPLVEKHRPAVMVMINNHHAARPQTGLSMADMVIEALAEGEITRFAAFYHSEMKGTVGPVRSVRPYFLDLSRGSRAVVAHAGGSKAALREIKEENIQSLDGIHGGARLFQRVSFRKAPHNLYTNLEKLLVGAKEKASKQTNEIVSPYHFNNNGSTGKGKPANKVHLSYHKLYDAGYQYDEESGRYVRFTQGIKQVDRETEAPLTMDNVWVIKASQRVIDSAGHRSVDWDKGGKGMLFQKGKGIPITWKEKGGWIIPLIDGKVASLLPGKSWVNVLPEEGKLTWK</sequence>
<evidence type="ECO:0000256" key="2">
    <source>
        <dbReference type="SAM" id="SignalP"/>
    </source>
</evidence>
<name>A0A1H2YZB1_9BACL</name>
<evidence type="ECO:0000313" key="6">
    <source>
        <dbReference type="Proteomes" id="UP000198534"/>
    </source>
</evidence>